<reference evidence="2 3" key="1">
    <citation type="submission" date="2019-02" db="EMBL/GenBank/DDBJ databases">
        <title>Deep-cultivation of Planctomycetes and their phenomic and genomic characterization uncovers novel biology.</title>
        <authorList>
            <person name="Wiegand S."/>
            <person name="Jogler M."/>
            <person name="Boedeker C."/>
            <person name="Pinto D."/>
            <person name="Vollmers J."/>
            <person name="Rivas-Marin E."/>
            <person name="Kohn T."/>
            <person name="Peeters S.H."/>
            <person name="Heuer A."/>
            <person name="Rast P."/>
            <person name="Oberbeckmann S."/>
            <person name="Bunk B."/>
            <person name="Jeske O."/>
            <person name="Meyerdierks A."/>
            <person name="Storesund J.E."/>
            <person name="Kallscheuer N."/>
            <person name="Luecker S."/>
            <person name="Lage O.M."/>
            <person name="Pohl T."/>
            <person name="Merkel B.J."/>
            <person name="Hornburger P."/>
            <person name="Mueller R.-W."/>
            <person name="Bruemmer F."/>
            <person name="Labrenz M."/>
            <person name="Spormann A.M."/>
            <person name="Op den Camp H."/>
            <person name="Overmann J."/>
            <person name="Amann R."/>
            <person name="Jetten M.S.M."/>
            <person name="Mascher T."/>
            <person name="Medema M.H."/>
            <person name="Devos D.P."/>
            <person name="Kaster A.-K."/>
            <person name="Ovreas L."/>
            <person name="Rohde M."/>
            <person name="Galperin M.Y."/>
            <person name="Jogler C."/>
        </authorList>
    </citation>
    <scope>NUCLEOTIDE SEQUENCE [LARGE SCALE GENOMIC DNA]</scope>
    <source>
        <strain evidence="2 3">HG66A1</strain>
    </source>
</reference>
<protein>
    <submittedName>
        <fullName evidence="2">Uncharacterized protein</fullName>
    </submittedName>
</protein>
<feature type="transmembrane region" description="Helical" evidence="1">
    <location>
        <begin position="153"/>
        <end position="173"/>
    </location>
</feature>
<dbReference type="Proteomes" id="UP000320421">
    <property type="component" value="Chromosome"/>
</dbReference>
<dbReference type="RefSeq" id="WP_145188745.1">
    <property type="nucleotide sequence ID" value="NZ_CP036266.1"/>
</dbReference>
<keyword evidence="3" id="KW-1185">Reference proteome</keyword>
<keyword evidence="1" id="KW-1133">Transmembrane helix</keyword>
<gene>
    <name evidence="2" type="ORF">HG66A1_44140</name>
</gene>
<keyword evidence="1" id="KW-0812">Transmembrane</keyword>
<sequence length="236" mass="27203">MTEDEESGAILVLDSYIVGPWYKIFLITERELLAATMKSKWQQEVLDQLNQGYDPFEVLQGHSPLENPVRRTPLADIQALEWSEGFFGQLAFKGTSSLKVHYYDTTKQKNRRFNLRFNAVDRRNAFARKLKFHTGNWDEIQAPLPAWRCGIPALIFLFFFGVILSFRAAYRFITYGPRLSDVMEDLGANFLPALQFAYGDEIYLLAVILIPSLIWWAITCIKRPTRTVARPVNPGF</sequence>
<evidence type="ECO:0000313" key="3">
    <source>
        <dbReference type="Proteomes" id="UP000320421"/>
    </source>
</evidence>
<dbReference type="EMBL" id="CP036266">
    <property type="protein sequence ID" value="QDT22606.1"/>
    <property type="molecule type" value="Genomic_DNA"/>
</dbReference>
<feature type="transmembrane region" description="Helical" evidence="1">
    <location>
        <begin position="202"/>
        <end position="221"/>
    </location>
</feature>
<dbReference type="AlphaFoldDB" id="A0A517PT94"/>
<accession>A0A517PT94</accession>
<keyword evidence="1" id="KW-0472">Membrane</keyword>
<proteinExistence type="predicted"/>
<dbReference type="OrthoDB" id="9894385at2"/>
<name>A0A517PT94_9PLAN</name>
<evidence type="ECO:0000256" key="1">
    <source>
        <dbReference type="SAM" id="Phobius"/>
    </source>
</evidence>
<organism evidence="2 3">
    <name type="scientific">Gimesia chilikensis</name>
    <dbReference type="NCBI Taxonomy" id="2605989"/>
    <lineage>
        <taxon>Bacteria</taxon>
        <taxon>Pseudomonadati</taxon>
        <taxon>Planctomycetota</taxon>
        <taxon>Planctomycetia</taxon>
        <taxon>Planctomycetales</taxon>
        <taxon>Planctomycetaceae</taxon>
        <taxon>Gimesia</taxon>
    </lineage>
</organism>
<evidence type="ECO:0000313" key="2">
    <source>
        <dbReference type="EMBL" id="QDT22606.1"/>
    </source>
</evidence>